<sequence length="85" mass="9562">MKPLKILAILLILAVIVIGAGFYLVHLGNAVAMGHKLIGLSTLFIFFIIMPAFIWVRYSKKDLSGFNLNKDKEKEDIDENGVNWD</sequence>
<keyword evidence="1" id="KW-0472">Membrane</keyword>
<keyword evidence="3" id="KW-1185">Reference proteome</keyword>
<organism evidence="2 3">
    <name type="scientific">Nonlabens tegetincola</name>
    <dbReference type="NCBI Taxonomy" id="323273"/>
    <lineage>
        <taxon>Bacteria</taxon>
        <taxon>Pseudomonadati</taxon>
        <taxon>Bacteroidota</taxon>
        <taxon>Flavobacteriia</taxon>
        <taxon>Flavobacteriales</taxon>
        <taxon>Flavobacteriaceae</taxon>
        <taxon>Nonlabens</taxon>
    </lineage>
</organism>
<dbReference type="AlphaFoldDB" id="A0A090PXX1"/>
<keyword evidence="1" id="KW-1133">Transmembrane helix</keyword>
<dbReference type="RefSeq" id="WP_052510250.1">
    <property type="nucleotide sequence ID" value="NZ_BBML01000001.1"/>
</dbReference>
<keyword evidence="1" id="KW-0812">Transmembrane</keyword>
<protein>
    <recommendedName>
        <fullName evidence="4">Isoleucyl-tRNA synthetase</fullName>
    </recommendedName>
</protein>
<dbReference type="Proteomes" id="UP000029221">
    <property type="component" value="Unassembled WGS sequence"/>
</dbReference>
<dbReference type="EMBL" id="BBML01000001">
    <property type="protein sequence ID" value="GAK95699.1"/>
    <property type="molecule type" value="Genomic_DNA"/>
</dbReference>
<evidence type="ECO:0000256" key="1">
    <source>
        <dbReference type="SAM" id="Phobius"/>
    </source>
</evidence>
<dbReference type="STRING" id="319236.BST91_12260"/>
<evidence type="ECO:0000313" key="3">
    <source>
        <dbReference type="Proteomes" id="UP000029221"/>
    </source>
</evidence>
<evidence type="ECO:0008006" key="4">
    <source>
        <dbReference type="Google" id="ProtNLM"/>
    </source>
</evidence>
<proteinExistence type="predicted"/>
<evidence type="ECO:0000313" key="2">
    <source>
        <dbReference type="EMBL" id="GAK95699.1"/>
    </source>
</evidence>
<comment type="caution">
    <text evidence="2">The sequence shown here is derived from an EMBL/GenBank/DDBJ whole genome shotgun (WGS) entry which is preliminary data.</text>
</comment>
<reference evidence="2" key="1">
    <citation type="journal article" date="2014" name="Genome Announc.">
        <title>Draft Genome Sequences of Marine Flavobacterium Nonlabens Strains NR17, NR24, NR27, NR32, NR33, and Ara13.</title>
        <authorList>
            <person name="Nakanishi M."/>
            <person name="Meirelles P."/>
            <person name="Suzuki R."/>
            <person name="Takatani N."/>
            <person name="Mino S."/>
            <person name="Suda W."/>
            <person name="Oshima K."/>
            <person name="Hattori M."/>
            <person name="Ohkuma M."/>
            <person name="Hosokawa M."/>
            <person name="Miyashita K."/>
            <person name="Thompson F.L."/>
            <person name="Niwa A."/>
            <person name="Sawabe T."/>
            <person name="Sawabe T."/>
        </authorList>
    </citation>
    <scope>NUCLEOTIDE SEQUENCE [LARGE SCALE GENOMIC DNA]</scope>
    <source>
        <strain evidence="2">JCM 19294</strain>
    </source>
</reference>
<feature type="transmembrane region" description="Helical" evidence="1">
    <location>
        <begin position="6"/>
        <end position="25"/>
    </location>
</feature>
<name>A0A090PXX1_9FLAO</name>
<feature type="transmembrane region" description="Helical" evidence="1">
    <location>
        <begin position="37"/>
        <end position="58"/>
    </location>
</feature>
<dbReference type="eggNOG" id="ENOG502ZYSC">
    <property type="taxonomic scope" value="Bacteria"/>
</dbReference>
<accession>A0A090PXX1</accession>
<gene>
    <name evidence="2" type="ORF">JCM19294_2481</name>
</gene>